<proteinExistence type="predicted"/>
<protein>
    <recommendedName>
        <fullName evidence="3">Aminoglycoside phosphotransferase domain-containing protein</fullName>
    </recommendedName>
</protein>
<dbReference type="InterPro" id="IPR011009">
    <property type="entry name" value="Kinase-like_dom_sf"/>
</dbReference>
<accession>A0ABZ1L441</accession>
<evidence type="ECO:0000313" key="1">
    <source>
        <dbReference type="EMBL" id="WTR68411.1"/>
    </source>
</evidence>
<evidence type="ECO:0000313" key="2">
    <source>
        <dbReference type="Proteomes" id="UP001622594"/>
    </source>
</evidence>
<keyword evidence="2" id="KW-1185">Reference proteome</keyword>
<evidence type="ECO:0008006" key="3">
    <source>
        <dbReference type="Google" id="ProtNLM"/>
    </source>
</evidence>
<dbReference type="SUPFAM" id="SSF56112">
    <property type="entry name" value="Protein kinase-like (PK-like)"/>
    <property type="match status" value="1"/>
</dbReference>
<name>A0ABZ1L441_9ACTN</name>
<organism evidence="1 2">
    <name type="scientific">Streptomyces zaomyceticus</name>
    <dbReference type="NCBI Taxonomy" id="68286"/>
    <lineage>
        <taxon>Bacteria</taxon>
        <taxon>Bacillati</taxon>
        <taxon>Actinomycetota</taxon>
        <taxon>Actinomycetes</taxon>
        <taxon>Kitasatosporales</taxon>
        <taxon>Streptomycetaceae</taxon>
        <taxon>Streptomyces</taxon>
    </lineage>
</organism>
<dbReference type="RefSeq" id="WP_406333381.1">
    <property type="nucleotide sequence ID" value="NZ_CP108188.1"/>
</dbReference>
<dbReference type="Proteomes" id="UP001622594">
    <property type="component" value="Chromosome"/>
</dbReference>
<reference evidence="1 2" key="1">
    <citation type="submission" date="2022-10" db="EMBL/GenBank/DDBJ databases">
        <title>The complete genomes of actinobacterial strains from the NBC collection.</title>
        <authorList>
            <person name="Joergensen T.S."/>
            <person name="Alvarez Arevalo M."/>
            <person name="Sterndorff E.B."/>
            <person name="Faurdal D."/>
            <person name="Vuksanovic O."/>
            <person name="Mourched A.-S."/>
            <person name="Charusanti P."/>
            <person name="Shaw S."/>
            <person name="Blin K."/>
            <person name="Weber T."/>
        </authorList>
    </citation>
    <scope>NUCLEOTIDE SEQUENCE [LARGE SCALE GENOMIC DNA]</scope>
    <source>
        <strain evidence="1 2">NBC_00123</strain>
    </source>
</reference>
<dbReference type="EMBL" id="CP108188">
    <property type="protein sequence ID" value="WTR68411.1"/>
    <property type="molecule type" value="Genomic_DNA"/>
</dbReference>
<gene>
    <name evidence="1" type="ORF">OG814_03585</name>
</gene>
<sequence>MRRAHASAARTFLVTVSGPEVWGWQGRTLGRRAGTDWLRVVSAPVAKQGGRMWEGTALADALVPRSVPRPRLRDLCDWTGGDHAYRAELTEYVTAPAVTGGSPALDRNPVLPDAWWTDLRSALKTLATVPTDRESVRQRWIDNNFRRFLGIDPLHIRDYTTCHSDVHRANLTCAPLVILDWEGWGRLAVGYDIGLLHAYTLTAPATAARIRRDFADVLDTPAGRAGELVALGQLLQACSRGVHAGLAPLPARRAEDLTGTPVPLP</sequence>